<dbReference type="InterPro" id="IPR011010">
    <property type="entry name" value="DNA_brk_join_enz"/>
</dbReference>
<evidence type="ECO:0000313" key="6">
    <source>
        <dbReference type="Proteomes" id="UP000515465"/>
    </source>
</evidence>
<evidence type="ECO:0000256" key="1">
    <source>
        <dbReference type="ARBA" id="ARBA00022908"/>
    </source>
</evidence>
<name>A0A7G6T4U9_9HYPH</name>
<dbReference type="Proteomes" id="UP000515465">
    <property type="component" value="Plasmid p_3"/>
</dbReference>
<sequence>MILSEIIASFVDHRQAIGMRFRTEARTLKSFCRFVGDRPLPEVTADRVLPFLAGRGPVTRFWERKHSVLAGFYRFAMARGHTNIWPLPRAVPKPTEAFVPYIYSREEIGRLLDAVVLIDHPRCPIDPDTYRTLLLVLYGAGLRLGEALSLTLADVDLEEGVLCVRESKFYKTRLAPIGHDLVRILSRHASRRREGQSAESLWFLTRRGAPVTLQHAERVFCRLRVKANVVCAGAGPRHQPRLHDLRHSFAVHRLLSWYRQGADVQRLLPKLSTYLGHVNISGTQRYLTLTPDLLREASARFEHYAMEMPNA</sequence>
<dbReference type="EMBL" id="CP050298">
    <property type="protein sequence ID" value="QND61781.1"/>
    <property type="molecule type" value="Genomic_DNA"/>
</dbReference>
<dbReference type="GO" id="GO:0006310">
    <property type="term" value="P:DNA recombination"/>
    <property type="evidence" value="ECO:0007669"/>
    <property type="project" value="UniProtKB-KW"/>
</dbReference>
<dbReference type="InterPro" id="IPR050090">
    <property type="entry name" value="Tyrosine_recombinase_XerCD"/>
</dbReference>
<keyword evidence="2" id="KW-0233">DNA recombination</keyword>
<dbReference type="PROSITE" id="PS51898">
    <property type="entry name" value="TYR_RECOMBINASE"/>
    <property type="match status" value="1"/>
</dbReference>
<dbReference type="EMBL" id="CP050297">
    <property type="protein sequence ID" value="QND61686.1"/>
    <property type="molecule type" value="Genomic_DNA"/>
</dbReference>
<evidence type="ECO:0000313" key="5">
    <source>
        <dbReference type="EMBL" id="QND61781.1"/>
    </source>
</evidence>
<keyword evidence="5" id="KW-0614">Plasmid</keyword>
<organism evidence="5 6">
    <name type="scientific">Mesorhizobium huakuii</name>
    <dbReference type="NCBI Taxonomy" id="28104"/>
    <lineage>
        <taxon>Bacteria</taxon>
        <taxon>Pseudomonadati</taxon>
        <taxon>Pseudomonadota</taxon>
        <taxon>Alphaproteobacteria</taxon>
        <taxon>Hyphomicrobiales</taxon>
        <taxon>Phyllobacteriaceae</taxon>
        <taxon>Mesorhizobium</taxon>
    </lineage>
</organism>
<dbReference type="InterPro" id="IPR013762">
    <property type="entry name" value="Integrase-like_cat_sf"/>
</dbReference>
<feature type="domain" description="Tyr recombinase" evidence="3">
    <location>
        <begin position="98"/>
        <end position="299"/>
    </location>
</feature>
<dbReference type="PANTHER" id="PTHR30349">
    <property type="entry name" value="PHAGE INTEGRASE-RELATED"/>
    <property type="match status" value="1"/>
</dbReference>
<proteinExistence type="predicted"/>
<dbReference type="GO" id="GO:0015074">
    <property type="term" value="P:DNA integration"/>
    <property type="evidence" value="ECO:0007669"/>
    <property type="project" value="UniProtKB-KW"/>
</dbReference>
<keyword evidence="1" id="KW-0229">DNA integration</keyword>
<geneLocation type="plasmid" evidence="4 6">
    <name>p_2</name>
</geneLocation>
<dbReference type="AlphaFoldDB" id="A0A7G6T4U9"/>
<dbReference type="InterPro" id="IPR002104">
    <property type="entry name" value="Integrase_catalytic"/>
</dbReference>
<evidence type="ECO:0000313" key="4">
    <source>
        <dbReference type="EMBL" id="QND61686.1"/>
    </source>
</evidence>
<geneLocation type="plasmid" evidence="5 6">
    <name>p_3</name>
</geneLocation>
<dbReference type="SUPFAM" id="SSF56349">
    <property type="entry name" value="DNA breaking-rejoining enzymes"/>
    <property type="match status" value="1"/>
</dbReference>
<dbReference type="PANTHER" id="PTHR30349:SF64">
    <property type="entry name" value="PROPHAGE INTEGRASE INTD-RELATED"/>
    <property type="match status" value="1"/>
</dbReference>
<dbReference type="Proteomes" id="UP000515465">
    <property type="component" value="Plasmid p_2"/>
</dbReference>
<dbReference type="Pfam" id="PF00589">
    <property type="entry name" value="Phage_integrase"/>
    <property type="match status" value="1"/>
</dbReference>
<evidence type="ECO:0000256" key="2">
    <source>
        <dbReference type="ARBA" id="ARBA00023172"/>
    </source>
</evidence>
<reference evidence="5" key="2">
    <citation type="journal article" date="2020" name="Mol. Plant Microbe Interact.">
        <title>Complete genome sequences of four natural Pseudomonas isolates that catabolize a wide range of aromatic compounds relevant to lignin valorization.</title>
        <authorList>
            <person name="Hatmaker E.A."/>
            <person name="Presle G."/>
            <person name="Cannon O."/>
            <person name="Guss A.M."/>
            <person name="Elkins J.G."/>
        </authorList>
    </citation>
    <scope>NUCLEOTIDE SEQUENCE</scope>
    <source>
        <strain evidence="5">583</strain>
        <plasmid evidence="4">p_2</plasmid>
        <plasmid evidence="5">p_3</plasmid>
    </source>
</reference>
<dbReference type="Gene3D" id="1.10.443.10">
    <property type="entry name" value="Intergrase catalytic core"/>
    <property type="match status" value="1"/>
</dbReference>
<gene>
    <name evidence="4" type="ORF">HB778_36140</name>
    <name evidence="5" type="ORF">HB778_36770</name>
</gene>
<evidence type="ECO:0000259" key="3">
    <source>
        <dbReference type="PROSITE" id="PS51898"/>
    </source>
</evidence>
<protein>
    <submittedName>
        <fullName evidence="5">Tyrosine-type recombinase/integrase</fullName>
    </submittedName>
</protein>
<accession>A0A7G6T4U9</accession>
<dbReference type="RefSeq" id="WP_183465394.1">
    <property type="nucleotide sequence ID" value="NZ_CP050297.1"/>
</dbReference>
<reference evidence="6" key="1">
    <citation type="journal article" date="2020" name="Mol. Plant Microbe">
        <title>Rhizobial microsymbionts of the narrowly endemic Oxytropis species growing in Kamchatka are characterized by significant genetic diversity and possess a set of genes that are associated with T3SS and T6SS secretion systems and can affect the development of symbiosis.</title>
        <authorList>
            <person name="Safronova V."/>
            <person name="Guro P."/>
            <person name="Sazanova A."/>
            <person name="Kuznetsova I."/>
            <person name="Belimov A."/>
            <person name="Yakubov V."/>
            <person name="Chirak E."/>
            <person name="Afonin A."/>
            <person name="Gogolev Y."/>
            <person name="Andronov E."/>
            <person name="Tikhonovich I."/>
        </authorList>
    </citation>
    <scope>NUCLEOTIDE SEQUENCE [LARGE SCALE GENOMIC DNA]</scope>
    <source>
        <strain evidence="6">583</strain>
        <plasmid evidence="6">p_2</plasmid>
    </source>
</reference>
<dbReference type="GO" id="GO:0003677">
    <property type="term" value="F:DNA binding"/>
    <property type="evidence" value="ECO:0007669"/>
    <property type="project" value="InterPro"/>
</dbReference>